<sequence length="107" mass="10903">MNEPSSPSFGHGPMIGGGSQGQINNDLGAILSGAASVMDSPAFIGATSAAGTALTTMIVTWLRQRRSTVTIKAIHPSGQVYEVNTDKLLDPQGYTGKHSEGVGDCGG</sequence>
<protein>
    <submittedName>
        <fullName evidence="3">Uncharacterized protein</fullName>
    </submittedName>
</protein>
<evidence type="ECO:0000313" key="4">
    <source>
        <dbReference type="Proteomes" id="UP000579647"/>
    </source>
</evidence>
<keyword evidence="2" id="KW-0812">Transmembrane</keyword>
<name>A0A840W7K3_9ACTN</name>
<proteinExistence type="predicted"/>
<dbReference type="EMBL" id="JACHDO010000001">
    <property type="protein sequence ID" value="MBB5489061.1"/>
    <property type="molecule type" value="Genomic_DNA"/>
</dbReference>
<reference evidence="3 4" key="1">
    <citation type="submission" date="2020-08" db="EMBL/GenBank/DDBJ databases">
        <title>Sequencing the genomes of 1000 actinobacteria strains.</title>
        <authorList>
            <person name="Klenk H.-P."/>
        </authorList>
    </citation>
    <scope>NUCLEOTIDE SEQUENCE [LARGE SCALE GENOMIC DNA]</scope>
    <source>
        <strain evidence="3 4">DSM 44598</strain>
    </source>
</reference>
<keyword evidence="4" id="KW-1185">Reference proteome</keyword>
<comment type="caution">
    <text evidence="3">The sequence shown here is derived from an EMBL/GenBank/DDBJ whole genome shotgun (WGS) entry which is preliminary data.</text>
</comment>
<dbReference type="AlphaFoldDB" id="A0A840W7K3"/>
<dbReference type="Pfam" id="PF19953">
    <property type="entry name" value="EACC1"/>
    <property type="match status" value="1"/>
</dbReference>
<evidence type="ECO:0000256" key="2">
    <source>
        <dbReference type="SAM" id="Phobius"/>
    </source>
</evidence>
<accession>A0A840W7K3</accession>
<organism evidence="3 4">
    <name type="scientific">Nocardiopsis metallicus</name>
    <dbReference type="NCBI Taxonomy" id="179819"/>
    <lineage>
        <taxon>Bacteria</taxon>
        <taxon>Bacillati</taxon>
        <taxon>Actinomycetota</taxon>
        <taxon>Actinomycetes</taxon>
        <taxon>Streptosporangiales</taxon>
        <taxon>Nocardiopsidaceae</taxon>
        <taxon>Nocardiopsis</taxon>
    </lineage>
</organism>
<gene>
    <name evidence="3" type="ORF">HNR07_000198</name>
</gene>
<keyword evidence="2" id="KW-0472">Membrane</keyword>
<dbReference type="Proteomes" id="UP000579647">
    <property type="component" value="Unassembled WGS sequence"/>
</dbReference>
<evidence type="ECO:0000256" key="1">
    <source>
        <dbReference type="SAM" id="MobiDB-lite"/>
    </source>
</evidence>
<evidence type="ECO:0000313" key="3">
    <source>
        <dbReference type="EMBL" id="MBB5489061.1"/>
    </source>
</evidence>
<keyword evidence="2" id="KW-1133">Transmembrane helix</keyword>
<feature type="transmembrane region" description="Helical" evidence="2">
    <location>
        <begin position="42"/>
        <end position="62"/>
    </location>
</feature>
<dbReference type="RefSeq" id="WP_184360685.1">
    <property type="nucleotide sequence ID" value="NZ_JACHDO010000001.1"/>
</dbReference>
<feature type="region of interest" description="Disordered" evidence="1">
    <location>
        <begin position="1"/>
        <end position="21"/>
    </location>
</feature>
<dbReference type="InterPro" id="IPR045428">
    <property type="entry name" value="EACC1"/>
</dbReference>